<evidence type="ECO:0000313" key="3">
    <source>
        <dbReference type="Proteomes" id="UP001497512"/>
    </source>
</evidence>
<evidence type="ECO:0000259" key="1">
    <source>
        <dbReference type="PROSITE" id="PS51382"/>
    </source>
</evidence>
<feature type="domain" description="SPX" evidence="1">
    <location>
        <begin position="1"/>
        <end position="76"/>
    </location>
</feature>
<proteinExistence type="predicted"/>
<dbReference type="PROSITE" id="PS51382">
    <property type="entry name" value="SPX"/>
    <property type="match status" value="1"/>
</dbReference>
<evidence type="ECO:0000313" key="2">
    <source>
        <dbReference type="EMBL" id="CAK9203107.1"/>
    </source>
</evidence>
<organism evidence="2 3">
    <name type="scientific">Sphagnum troendelagicum</name>
    <dbReference type="NCBI Taxonomy" id="128251"/>
    <lineage>
        <taxon>Eukaryota</taxon>
        <taxon>Viridiplantae</taxon>
        <taxon>Streptophyta</taxon>
        <taxon>Embryophyta</taxon>
        <taxon>Bryophyta</taxon>
        <taxon>Sphagnophytina</taxon>
        <taxon>Sphagnopsida</taxon>
        <taxon>Sphagnales</taxon>
        <taxon>Sphagnaceae</taxon>
        <taxon>Sphagnum</taxon>
    </lineage>
</organism>
<dbReference type="Proteomes" id="UP001497512">
    <property type="component" value="Chromosome 14"/>
</dbReference>
<protein>
    <recommendedName>
        <fullName evidence="1">SPX domain-containing protein</fullName>
    </recommendedName>
</protein>
<name>A0ABP0TRC4_9BRYO</name>
<dbReference type="Pfam" id="PF03105">
    <property type="entry name" value="SPX"/>
    <property type="match status" value="1"/>
</dbReference>
<accession>A0ABP0TRC4</accession>
<keyword evidence="3" id="KW-1185">Reference proteome</keyword>
<sequence length="167" mass="18816">MRSQEESRQNRLRSEDRELWTHPDRELLKIRRCMKTLAAKIDLLASYCIMNHAAFIKILKKHDIITGSDISHDFSKQTLQNMDFVVYVSAVKKDAKYCLSLLNSSTGSSSLVAADPAAPQMSNRGRNLWFGLQQEQVQLLSSRDGSLDYIEAAKVAKDAIAAWSPTV</sequence>
<gene>
    <name evidence="2" type="ORF">CSSPTR1EN2_LOCUS6721</name>
</gene>
<dbReference type="InterPro" id="IPR004331">
    <property type="entry name" value="SPX_dom"/>
</dbReference>
<reference evidence="2" key="1">
    <citation type="submission" date="2024-02" db="EMBL/GenBank/DDBJ databases">
        <authorList>
            <consortium name="ELIXIR-Norway"/>
            <consortium name="Elixir Norway"/>
        </authorList>
    </citation>
    <scope>NUCLEOTIDE SEQUENCE</scope>
</reference>
<dbReference type="EMBL" id="OZ019906">
    <property type="protein sequence ID" value="CAK9203107.1"/>
    <property type="molecule type" value="Genomic_DNA"/>
</dbReference>